<dbReference type="PATRIC" id="fig|747.133.peg.109"/>
<proteinExistence type="predicted"/>
<dbReference type="AlphaFoldDB" id="Q9L9K9"/>
<reference evidence="1" key="1">
    <citation type="journal article" date="2000" name="Vet. Microbiol.">
        <title>Genetic organisation of the capsule biosynthetic locus of Pasteurella multocida M1404 (B:2).</title>
        <authorList>
            <person name="Boyce J.D."/>
            <person name="Chung J.Y."/>
            <person name="Adler B."/>
        </authorList>
    </citation>
    <scope>NUCLEOTIDE SEQUENCE</scope>
    <source>
        <strain evidence="1">M1404</strain>
    </source>
</reference>
<organism evidence="1">
    <name type="scientific">Pasteurella multocida</name>
    <dbReference type="NCBI Taxonomy" id="747"/>
    <lineage>
        <taxon>Bacteria</taxon>
        <taxon>Pseudomonadati</taxon>
        <taxon>Pseudomonadota</taxon>
        <taxon>Gammaproteobacteria</taxon>
        <taxon>Pasteurellales</taxon>
        <taxon>Pasteurellaceae</taxon>
        <taxon>Pasteurella</taxon>
    </lineage>
</organism>
<protein>
    <submittedName>
        <fullName evidence="1">BcbD</fullName>
    </submittedName>
</protein>
<accession>Q9L9K9</accession>
<name>Q9L9K9_PASMD</name>
<dbReference type="RefSeq" id="WP_021734293.1">
    <property type="nucleotide sequence ID" value="NZ_CP017961.1"/>
</dbReference>
<evidence type="ECO:0000313" key="1">
    <source>
        <dbReference type="EMBL" id="AAF67266.1"/>
    </source>
</evidence>
<dbReference type="EMBL" id="AF169324">
    <property type="protein sequence ID" value="AAF67266.1"/>
    <property type="molecule type" value="Genomic_DNA"/>
</dbReference>
<gene>
    <name evidence="1" type="primary">bcbD</name>
</gene>
<sequence length="475" mass="55603">MHKIIFSQTNIEKLIAEKQLSVDALLEQFQRSDLISVTRYNDSAGLPWGSWKNVAAALDEFLVKNDWKFEPRDLTFNVNVAYFAPSSFIQAPPEEILLILKKCSQTQLNFILVKLEIVNYLFALFIKDSNYLKQIDIAFFITFLQALTQSKKLSSDEERKICQNFLTLHHLTLGSTEYQFLEKRIQSLQRPSTPLLQKKPLKIALLICGQLRGFEYSVPRFEKKFAPLGDIDAYVSSWEDVGYTRFNLQNAYRIFDKHTCDHLIEHKDTYDFSTFDEEIAKYTSEIYSPESIKQLLAKHLHWCNALMINLKRHKEYPYNKMSNSEKMYYHNSYWIETLGHEYFKKYDLIIKIRPDYFFRDENAIPLTALSSTSVLTDTPDYLFQEWGFGLGDQLWIGMSEPMLHLLNCHNKESLSYRYMYAFYNKESYQGHLNCGLEAWVNGLQIVPSNASLLKSRLASTRLISFVEFNQMNVGK</sequence>